<protein>
    <submittedName>
        <fullName evidence="2">Uncharacterized protein</fullName>
    </submittedName>
</protein>
<dbReference type="PROSITE" id="PS51257">
    <property type="entry name" value="PROKAR_LIPOPROTEIN"/>
    <property type="match status" value="1"/>
</dbReference>
<accession>A0A5C3FEF9</accession>
<feature type="chain" id="PRO_5023060692" evidence="1">
    <location>
        <begin position="33"/>
        <end position="231"/>
    </location>
</feature>
<name>A0A5C3FEF9_9BASI</name>
<proteinExistence type="predicted"/>
<feature type="signal peptide" evidence="1">
    <location>
        <begin position="1"/>
        <end position="32"/>
    </location>
</feature>
<evidence type="ECO:0000313" key="3">
    <source>
        <dbReference type="Proteomes" id="UP000323386"/>
    </source>
</evidence>
<keyword evidence="1" id="KW-0732">Signal</keyword>
<evidence type="ECO:0000313" key="2">
    <source>
        <dbReference type="EMBL" id="SPO41749.1"/>
    </source>
</evidence>
<dbReference type="AlphaFoldDB" id="A0A5C3FEF9"/>
<dbReference type="Proteomes" id="UP000323386">
    <property type="component" value="Unassembled WGS sequence"/>
</dbReference>
<keyword evidence="3" id="KW-1185">Reference proteome</keyword>
<sequence>MRFRARSTLMAFLPLIAFVAVLLVISCGGVTAVNPSSFMGEVDNVARALRSAAGEDSLSTIRANALVLQRQLDRQTTRDTIAAALTASREKNLRYSADIERYLDHGLDRKRLVESRKRLEALAKRYQSIRIRANNLKGMIDAGVFGDAGRPSSASWLWQQYAELLGELAPKLRQHHDILKSRLDILREGDQLEQLRGLQEIENMLHLDSRSNLWPTTSHGVGSSGSGPSRG</sequence>
<organism evidence="2 3">
    <name type="scientific">Pseudozyma flocculosa</name>
    <dbReference type="NCBI Taxonomy" id="84751"/>
    <lineage>
        <taxon>Eukaryota</taxon>
        <taxon>Fungi</taxon>
        <taxon>Dikarya</taxon>
        <taxon>Basidiomycota</taxon>
        <taxon>Ustilaginomycotina</taxon>
        <taxon>Ustilaginomycetes</taxon>
        <taxon>Ustilaginales</taxon>
        <taxon>Ustilaginaceae</taxon>
        <taxon>Pseudozyma</taxon>
    </lineage>
</organism>
<dbReference type="EMBL" id="OOIP01000031">
    <property type="protein sequence ID" value="SPO41749.1"/>
    <property type="molecule type" value="Genomic_DNA"/>
</dbReference>
<gene>
    <name evidence="2" type="ORF">PSFLO_07231</name>
</gene>
<reference evidence="2 3" key="1">
    <citation type="submission" date="2018-03" db="EMBL/GenBank/DDBJ databases">
        <authorList>
            <person name="Guldener U."/>
        </authorList>
    </citation>
    <scope>NUCLEOTIDE SEQUENCE [LARGE SCALE GENOMIC DNA]</scope>
    <source>
        <strain evidence="2 3">DAOM196992</strain>
    </source>
</reference>
<evidence type="ECO:0000256" key="1">
    <source>
        <dbReference type="SAM" id="SignalP"/>
    </source>
</evidence>